<gene>
    <name evidence="2" type="ORF">Q5H93_21450</name>
</gene>
<dbReference type="Proteomes" id="UP001176429">
    <property type="component" value="Unassembled WGS sequence"/>
</dbReference>
<dbReference type="InterPro" id="IPR041657">
    <property type="entry name" value="HTH_17"/>
</dbReference>
<dbReference type="EMBL" id="JAUQSY010000019">
    <property type="protein sequence ID" value="MDO7877325.1"/>
    <property type="molecule type" value="Genomic_DNA"/>
</dbReference>
<dbReference type="InterPro" id="IPR009061">
    <property type="entry name" value="DNA-bd_dom_put_sf"/>
</dbReference>
<dbReference type="RefSeq" id="WP_305008755.1">
    <property type="nucleotide sequence ID" value="NZ_JAUQSY010000019.1"/>
</dbReference>
<reference evidence="2" key="1">
    <citation type="submission" date="2023-07" db="EMBL/GenBank/DDBJ databases">
        <authorList>
            <person name="Kim M.K."/>
        </authorList>
    </citation>
    <scope>NUCLEOTIDE SEQUENCE</scope>
    <source>
        <strain evidence="2">ASUV-10-1</strain>
    </source>
</reference>
<feature type="domain" description="Helix-turn-helix" evidence="1">
    <location>
        <begin position="43"/>
        <end position="92"/>
    </location>
</feature>
<accession>A0ABT9BGD3</accession>
<protein>
    <submittedName>
        <fullName evidence="2">Helix-turn-helix domain-containing protein</fullName>
    </submittedName>
</protein>
<keyword evidence="3" id="KW-1185">Reference proteome</keyword>
<name>A0ABT9BGD3_9BACT</name>
<organism evidence="2 3">
    <name type="scientific">Hymenobacter aranciens</name>
    <dbReference type="NCBI Taxonomy" id="3063996"/>
    <lineage>
        <taxon>Bacteria</taxon>
        <taxon>Pseudomonadati</taxon>
        <taxon>Bacteroidota</taxon>
        <taxon>Cytophagia</taxon>
        <taxon>Cytophagales</taxon>
        <taxon>Hymenobacteraceae</taxon>
        <taxon>Hymenobacter</taxon>
    </lineage>
</organism>
<evidence type="ECO:0000313" key="2">
    <source>
        <dbReference type="EMBL" id="MDO7877325.1"/>
    </source>
</evidence>
<sequence>MQQVILSGVLYTQLLEDLRALVRGEVQNTLAIPSSKEPEAEQLLTVREAAAMLDVCLQTVHEWKRKGLLCYYKIGGRTYLKRHEVLAALQGQQRTVKTGRKSR</sequence>
<evidence type="ECO:0000259" key="1">
    <source>
        <dbReference type="Pfam" id="PF12728"/>
    </source>
</evidence>
<proteinExistence type="predicted"/>
<evidence type="ECO:0000313" key="3">
    <source>
        <dbReference type="Proteomes" id="UP001176429"/>
    </source>
</evidence>
<comment type="caution">
    <text evidence="2">The sequence shown here is derived from an EMBL/GenBank/DDBJ whole genome shotgun (WGS) entry which is preliminary data.</text>
</comment>
<dbReference type="Pfam" id="PF12728">
    <property type="entry name" value="HTH_17"/>
    <property type="match status" value="1"/>
</dbReference>
<dbReference type="SUPFAM" id="SSF46955">
    <property type="entry name" value="Putative DNA-binding domain"/>
    <property type="match status" value="1"/>
</dbReference>